<reference evidence="3 4" key="1">
    <citation type="submission" date="2019-02" db="EMBL/GenBank/DDBJ databases">
        <title>Deep-cultivation of Planctomycetes and their phenomic and genomic characterization uncovers novel biology.</title>
        <authorList>
            <person name="Wiegand S."/>
            <person name="Jogler M."/>
            <person name="Boedeker C."/>
            <person name="Pinto D."/>
            <person name="Vollmers J."/>
            <person name="Rivas-Marin E."/>
            <person name="Kohn T."/>
            <person name="Peeters S.H."/>
            <person name="Heuer A."/>
            <person name="Rast P."/>
            <person name="Oberbeckmann S."/>
            <person name="Bunk B."/>
            <person name="Jeske O."/>
            <person name="Meyerdierks A."/>
            <person name="Storesund J.E."/>
            <person name="Kallscheuer N."/>
            <person name="Luecker S."/>
            <person name="Lage O.M."/>
            <person name="Pohl T."/>
            <person name="Merkel B.J."/>
            <person name="Hornburger P."/>
            <person name="Mueller R.-W."/>
            <person name="Bruemmer F."/>
            <person name="Labrenz M."/>
            <person name="Spormann A.M."/>
            <person name="Op den Camp H."/>
            <person name="Overmann J."/>
            <person name="Amann R."/>
            <person name="Jetten M.S.M."/>
            <person name="Mascher T."/>
            <person name="Medema M.H."/>
            <person name="Devos D.P."/>
            <person name="Kaster A.-K."/>
            <person name="Ovreas L."/>
            <person name="Rohde M."/>
            <person name="Galperin M.Y."/>
            <person name="Jogler C."/>
        </authorList>
    </citation>
    <scope>NUCLEOTIDE SEQUENCE [LARGE SCALE GENOMIC DNA]</scope>
    <source>
        <strain evidence="3 4">Pla133</strain>
    </source>
</reference>
<feature type="transmembrane region" description="Helical" evidence="2">
    <location>
        <begin position="39"/>
        <end position="57"/>
    </location>
</feature>
<keyword evidence="2" id="KW-1133">Transmembrane helix</keyword>
<keyword evidence="2" id="KW-0472">Membrane</keyword>
<dbReference type="KEGG" id="pbap:Pla133_43560"/>
<keyword evidence="2" id="KW-0812">Transmembrane</keyword>
<feature type="region of interest" description="Disordered" evidence="1">
    <location>
        <begin position="219"/>
        <end position="239"/>
    </location>
</feature>
<accession>A0A518BQK1</accession>
<feature type="transmembrane region" description="Helical" evidence="2">
    <location>
        <begin position="69"/>
        <end position="88"/>
    </location>
</feature>
<feature type="compositionally biased region" description="Low complexity" evidence="1">
    <location>
        <begin position="303"/>
        <end position="321"/>
    </location>
</feature>
<evidence type="ECO:0000256" key="2">
    <source>
        <dbReference type="SAM" id="Phobius"/>
    </source>
</evidence>
<dbReference type="EMBL" id="CP036287">
    <property type="protein sequence ID" value="QDU69239.1"/>
    <property type="molecule type" value="Genomic_DNA"/>
</dbReference>
<proteinExistence type="predicted"/>
<protein>
    <submittedName>
        <fullName evidence="3">Uncharacterized protein</fullName>
    </submittedName>
</protein>
<feature type="region of interest" description="Disordered" evidence="1">
    <location>
        <begin position="275"/>
        <end position="321"/>
    </location>
</feature>
<dbReference type="AlphaFoldDB" id="A0A518BQK1"/>
<dbReference type="Proteomes" id="UP000316921">
    <property type="component" value="Chromosome"/>
</dbReference>
<name>A0A518BQK1_9BACT</name>
<feature type="compositionally biased region" description="Basic and acidic residues" evidence="1">
    <location>
        <begin position="221"/>
        <end position="239"/>
    </location>
</feature>
<keyword evidence="4" id="KW-1185">Reference proteome</keyword>
<dbReference type="RefSeq" id="WP_145068958.1">
    <property type="nucleotide sequence ID" value="NZ_CP036287.1"/>
</dbReference>
<sequence length="356" mass="35323">MNAAHSNAPSSTAGNTPAAEAPVRELVGRAVGASRAVRAGQALLVAVAAGCSVQVAIVADGGTPFGLEAWVVAGLAACFCGAAWFAGLPVRAAAVAGRIDVQFGRGGALATAFEVEPRGGAVVVALSTRALAELPRGEVLRRAVPDSTFAGAAPLVAAAILALALESRDRPPAGPRVSALTAAMAEDLAQAALAAPGDSPDRPSAELVTALREAASEAADLAERAARRPDDSSGDEERTRKLIGELERLARETPVDAPWRDAVDSARVAAHALGAKGLSEDGEPGVAEGDGDAQAAGPASNGAEPGASELAPLPAGAPSAADARVGATIAGALPPDLSPADAALVSAWLESRRVRD</sequence>
<evidence type="ECO:0000313" key="3">
    <source>
        <dbReference type="EMBL" id="QDU69239.1"/>
    </source>
</evidence>
<gene>
    <name evidence="3" type="ORF">Pla133_43560</name>
</gene>
<evidence type="ECO:0000256" key="1">
    <source>
        <dbReference type="SAM" id="MobiDB-lite"/>
    </source>
</evidence>
<organism evidence="3 4">
    <name type="scientific">Engelhardtia mirabilis</name>
    <dbReference type="NCBI Taxonomy" id="2528011"/>
    <lineage>
        <taxon>Bacteria</taxon>
        <taxon>Pseudomonadati</taxon>
        <taxon>Planctomycetota</taxon>
        <taxon>Planctomycetia</taxon>
        <taxon>Planctomycetia incertae sedis</taxon>
        <taxon>Engelhardtia</taxon>
    </lineage>
</organism>
<evidence type="ECO:0000313" key="4">
    <source>
        <dbReference type="Proteomes" id="UP000316921"/>
    </source>
</evidence>